<organism evidence="2">
    <name type="scientific">Streptomyces sp. NBC_00119</name>
    <dbReference type="NCBI Taxonomy" id="2975659"/>
    <lineage>
        <taxon>Bacteria</taxon>
        <taxon>Bacillati</taxon>
        <taxon>Actinomycetota</taxon>
        <taxon>Actinomycetes</taxon>
        <taxon>Kitasatosporales</taxon>
        <taxon>Streptomycetaceae</taxon>
        <taxon>Streptomyces</taxon>
    </lineage>
</organism>
<dbReference type="EMBL" id="CP108195">
    <property type="protein sequence ID" value="WTS10958.1"/>
    <property type="molecule type" value="Genomic_DNA"/>
</dbReference>
<feature type="region of interest" description="Disordered" evidence="1">
    <location>
        <begin position="1"/>
        <end position="34"/>
    </location>
</feature>
<gene>
    <name evidence="2" type="ORF">OHU69_07685</name>
</gene>
<reference evidence="2" key="1">
    <citation type="submission" date="2022-10" db="EMBL/GenBank/DDBJ databases">
        <title>The complete genomes of actinobacterial strains from the NBC collection.</title>
        <authorList>
            <person name="Joergensen T.S."/>
            <person name="Alvarez Arevalo M."/>
            <person name="Sterndorff E.B."/>
            <person name="Faurdal D."/>
            <person name="Vuksanovic O."/>
            <person name="Mourched A.-S."/>
            <person name="Charusanti P."/>
            <person name="Shaw S."/>
            <person name="Blin K."/>
            <person name="Weber T."/>
        </authorList>
    </citation>
    <scope>NUCLEOTIDE SEQUENCE</scope>
    <source>
        <strain evidence="2">NBC_00119</strain>
    </source>
</reference>
<accession>A0AAU1U0U6</accession>
<sequence>MTRQKGGGGGAVIDTTSNELPGEDEGEGGSGGGGDGALRLRLHVEDGGIGVLTLCRPEKLNAWSWESSRQLGLLADRIRFDDTIRVVLLRAEGRAFCAGIDIKAPGGGITGRSGSERTRNYYEGIRWVHERFRAFAGLPQPVVAAVQGYCLGVGFELALMADVRIAADDAVFALPETRLGVAVDAGGDLRIAREAGAGWAKFLALTGRRIDAGTAHRLNLVQQVIGTGELAGAAHSVAAEIAANAPLAVQSVKRDIDAFADAGMGAALDRVAMSAALTLTSEDIREGYTAKTERREPRFEGK</sequence>
<dbReference type="InterPro" id="IPR029045">
    <property type="entry name" value="ClpP/crotonase-like_dom_sf"/>
</dbReference>
<dbReference type="PANTHER" id="PTHR11941:SF54">
    <property type="entry name" value="ENOYL-COA HYDRATASE, MITOCHONDRIAL"/>
    <property type="match status" value="1"/>
</dbReference>
<dbReference type="SUPFAM" id="SSF52096">
    <property type="entry name" value="ClpP/crotonase"/>
    <property type="match status" value="1"/>
</dbReference>
<dbReference type="Gene3D" id="3.90.226.10">
    <property type="entry name" value="2-enoyl-CoA Hydratase, Chain A, domain 1"/>
    <property type="match status" value="1"/>
</dbReference>
<dbReference type="PANTHER" id="PTHR11941">
    <property type="entry name" value="ENOYL-COA HYDRATASE-RELATED"/>
    <property type="match status" value="1"/>
</dbReference>
<dbReference type="CDD" id="cd06558">
    <property type="entry name" value="crotonase-like"/>
    <property type="match status" value="1"/>
</dbReference>
<name>A0AAU1U0U6_9ACTN</name>
<evidence type="ECO:0000313" key="2">
    <source>
        <dbReference type="EMBL" id="WTS10958.1"/>
    </source>
</evidence>
<feature type="compositionally biased region" description="Gly residues" evidence="1">
    <location>
        <begin position="1"/>
        <end position="11"/>
    </location>
</feature>
<evidence type="ECO:0000256" key="1">
    <source>
        <dbReference type="SAM" id="MobiDB-lite"/>
    </source>
</evidence>
<protein>
    <submittedName>
        <fullName evidence="2">Enoyl-CoA hydratase/isomerase family protein</fullName>
    </submittedName>
</protein>
<dbReference type="InterPro" id="IPR001753">
    <property type="entry name" value="Enoyl-CoA_hydra/iso"/>
</dbReference>
<dbReference type="Pfam" id="PF00378">
    <property type="entry name" value="ECH_1"/>
    <property type="match status" value="1"/>
</dbReference>
<proteinExistence type="predicted"/>
<dbReference type="GO" id="GO:0006635">
    <property type="term" value="P:fatty acid beta-oxidation"/>
    <property type="evidence" value="ECO:0007669"/>
    <property type="project" value="TreeGrafter"/>
</dbReference>
<dbReference type="GO" id="GO:0003824">
    <property type="term" value="F:catalytic activity"/>
    <property type="evidence" value="ECO:0007669"/>
    <property type="project" value="UniProtKB-ARBA"/>
</dbReference>
<dbReference type="AlphaFoldDB" id="A0AAU1U0U6"/>